<evidence type="ECO:0008006" key="5">
    <source>
        <dbReference type="Google" id="ProtNLM"/>
    </source>
</evidence>
<evidence type="ECO:0000313" key="4">
    <source>
        <dbReference type="Proteomes" id="UP000536835"/>
    </source>
</evidence>
<organism evidence="3 4">
    <name type="scientific">Parvularcula mediterranea</name>
    <dbReference type="NCBI Taxonomy" id="2732508"/>
    <lineage>
        <taxon>Bacteria</taxon>
        <taxon>Pseudomonadati</taxon>
        <taxon>Pseudomonadota</taxon>
        <taxon>Alphaproteobacteria</taxon>
        <taxon>Parvularculales</taxon>
        <taxon>Parvularculaceae</taxon>
        <taxon>Parvularcula</taxon>
    </lineage>
</organism>
<dbReference type="RefSeq" id="WP_173197792.1">
    <property type="nucleotide sequence ID" value="NZ_JABFCX010000002.1"/>
</dbReference>
<keyword evidence="1" id="KW-0812">Transmembrane</keyword>
<evidence type="ECO:0000313" key="3">
    <source>
        <dbReference type="EMBL" id="NNU15947.1"/>
    </source>
</evidence>
<accession>A0A7Y3RKW3</accession>
<protein>
    <recommendedName>
        <fullName evidence="5">VPLPA-CTERM sorting domain-containing protein</fullName>
    </recommendedName>
</protein>
<keyword evidence="2" id="KW-0732">Signal</keyword>
<name>A0A7Y3RKW3_9PROT</name>
<comment type="caution">
    <text evidence="3">The sequence shown here is derived from an EMBL/GenBank/DDBJ whole genome shotgun (WGS) entry which is preliminary data.</text>
</comment>
<keyword evidence="1" id="KW-1133">Transmembrane helix</keyword>
<gene>
    <name evidence="3" type="ORF">HK107_06375</name>
</gene>
<feature type="signal peptide" evidence="2">
    <location>
        <begin position="1"/>
        <end position="19"/>
    </location>
</feature>
<proteinExistence type="predicted"/>
<evidence type="ECO:0000256" key="2">
    <source>
        <dbReference type="SAM" id="SignalP"/>
    </source>
</evidence>
<evidence type="ECO:0000256" key="1">
    <source>
        <dbReference type="SAM" id="Phobius"/>
    </source>
</evidence>
<dbReference type="Proteomes" id="UP000536835">
    <property type="component" value="Unassembled WGS sequence"/>
</dbReference>
<feature type="transmembrane region" description="Helical" evidence="1">
    <location>
        <begin position="181"/>
        <end position="200"/>
    </location>
</feature>
<dbReference type="AlphaFoldDB" id="A0A7Y3RKW3"/>
<keyword evidence="1" id="KW-0472">Membrane</keyword>
<reference evidence="3 4" key="1">
    <citation type="submission" date="2020-05" db="EMBL/GenBank/DDBJ databases">
        <title>Parvularcula mediterraneae sp. nov., isolated from polypropylene straw from shallow seawater of the seashore of Laganas in Zakynthos island, Greece.</title>
        <authorList>
            <person name="Szabo I."/>
            <person name="Al-Omari J."/>
            <person name="Rado J."/>
            <person name="Szerdahelyi G.S."/>
        </authorList>
    </citation>
    <scope>NUCLEOTIDE SEQUENCE [LARGE SCALE GENOMIC DNA]</scope>
    <source>
        <strain evidence="3 4">ZS-1/3</strain>
    </source>
</reference>
<sequence>MKKLAIGAAALAFFGMGHAATLGVQSAADAKPLGFESASGPIPILAGSFSSRVVGDVTISAVPPSSLNFRQDWTTRISGNQFAINNVESFDLTFSGLVRGFGFDFVEAENDPLVNGAFVDSIFEITLCDGTDCFDSVMLDAANDTGLFVFVTSSRAFDSVEIRETTGNIGNEFFGEIYTQAVPIPAAAPLFLAGLGLAGWRGRRKR</sequence>
<dbReference type="EMBL" id="JABFCX010000002">
    <property type="protein sequence ID" value="NNU15947.1"/>
    <property type="molecule type" value="Genomic_DNA"/>
</dbReference>
<keyword evidence="4" id="KW-1185">Reference proteome</keyword>
<feature type="chain" id="PRO_5030580429" description="VPLPA-CTERM sorting domain-containing protein" evidence="2">
    <location>
        <begin position="20"/>
        <end position="206"/>
    </location>
</feature>